<dbReference type="PRINTS" id="PR00463">
    <property type="entry name" value="EP450I"/>
</dbReference>
<keyword evidence="10" id="KW-1185">Reference proteome</keyword>
<keyword evidence="7" id="KW-0560">Oxidoreductase</keyword>
<dbReference type="Gene3D" id="1.10.630.10">
    <property type="entry name" value="Cytochrome P450"/>
    <property type="match status" value="1"/>
</dbReference>
<dbReference type="EMBL" id="KK112861">
    <property type="protein sequence ID" value="KFM58714.1"/>
    <property type="molecule type" value="Genomic_DNA"/>
</dbReference>
<dbReference type="InterPro" id="IPR002401">
    <property type="entry name" value="Cyt_P450_E_grp-I"/>
</dbReference>
<keyword evidence="8" id="KW-0472">Membrane</keyword>
<evidence type="ECO:0000313" key="10">
    <source>
        <dbReference type="Proteomes" id="UP000054359"/>
    </source>
</evidence>
<evidence type="ECO:0000256" key="6">
    <source>
        <dbReference type="ARBA" id="ARBA00023004"/>
    </source>
</evidence>
<evidence type="ECO:0000256" key="4">
    <source>
        <dbReference type="ARBA" id="ARBA00022617"/>
    </source>
</evidence>
<evidence type="ECO:0000256" key="1">
    <source>
        <dbReference type="ARBA" id="ARBA00001971"/>
    </source>
</evidence>
<dbReference type="Pfam" id="PF00067">
    <property type="entry name" value="p450"/>
    <property type="match status" value="1"/>
</dbReference>
<dbReference type="Proteomes" id="UP000054359">
    <property type="component" value="Unassembled WGS sequence"/>
</dbReference>
<comment type="similarity">
    <text evidence="3">Belongs to the cytochrome P450 family.</text>
</comment>
<keyword evidence="6" id="KW-0408">Iron</keyword>
<evidence type="ECO:0000313" key="9">
    <source>
        <dbReference type="EMBL" id="KFM58714.1"/>
    </source>
</evidence>
<dbReference type="InterPro" id="IPR036396">
    <property type="entry name" value="Cyt_P450_sf"/>
</dbReference>
<dbReference type="OrthoDB" id="6433036at2759"/>
<accession>A0A087T0S5</accession>
<comment type="cofactor">
    <cofactor evidence="1">
        <name>heme</name>
        <dbReference type="ChEBI" id="CHEBI:30413"/>
    </cofactor>
</comment>
<evidence type="ECO:0000256" key="8">
    <source>
        <dbReference type="ARBA" id="ARBA00023136"/>
    </source>
</evidence>
<gene>
    <name evidence="9" type="ORF">X975_14957</name>
</gene>
<dbReference type="GO" id="GO:0004497">
    <property type="term" value="F:monooxygenase activity"/>
    <property type="evidence" value="ECO:0007669"/>
    <property type="project" value="UniProtKB-KW"/>
</dbReference>
<keyword evidence="4" id="KW-0349">Heme</keyword>
<dbReference type="InterPro" id="IPR001128">
    <property type="entry name" value="Cyt_P450"/>
</dbReference>
<dbReference type="GO" id="GO:0020037">
    <property type="term" value="F:heme binding"/>
    <property type="evidence" value="ECO:0007669"/>
    <property type="project" value="InterPro"/>
</dbReference>
<feature type="non-terminal residue" evidence="9">
    <location>
        <position position="75"/>
    </location>
</feature>
<evidence type="ECO:0000256" key="3">
    <source>
        <dbReference type="ARBA" id="ARBA00010617"/>
    </source>
</evidence>
<dbReference type="GO" id="GO:0016705">
    <property type="term" value="F:oxidoreductase activity, acting on paired donors, with incorporation or reduction of molecular oxygen"/>
    <property type="evidence" value="ECO:0007669"/>
    <property type="project" value="InterPro"/>
</dbReference>
<dbReference type="InterPro" id="IPR050196">
    <property type="entry name" value="Cytochrome_P450_Monoox"/>
</dbReference>
<keyword evidence="7" id="KW-0503">Monooxygenase</keyword>
<dbReference type="OMA" id="DENITYG"/>
<name>A0A087T0S5_STEMI</name>
<dbReference type="STRING" id="407821.A0A087T0S5"/>
<evidence type="ECO:0000256" key="2">
    <source>
        <dbReference type="ARBA" id="ARBA00004586"/>
    </source>
</evidence>
<keyword evidence="5" id="KW-0256">Endoplasmic reticulum</keyword>
<dbReference type="GO" id="GO:0005789">
    <property type="term" value="C:endoplasmic reticulum membrane"/>
    <property type="evidence" value="ECO:0007669"/>
    <property type="project" value="UniProtKB-SubCell"/>
</dbReference>
<dbReference type="PANTHER" id="PTHR24291:SF189">
    <property type="entry name" value="CYTOCHROME P450 4C3-RELATED"/>
    <property type="match status" value="1"/>
</dbReference>
<evidence type="ECO:0000256" key="5">
    <source>
        <dbReference type="ARBA" id="ARBA00022824"/>
    </source>
</evidence>
<keyword evidence="4" id="KW-0479">Metal-binding</keyword>
<evidence type="ECO:0000256" key="7">
    <source>
        <dbReference type="ARBA" id="ARBA00023033"/>
    </source>
</evidence>
<proteinExistence type="inferred from homology"/>
<dbReference type="PANTHER" id="PTHR24291">
    <property type="entry name" value="CYTOCHROME P450 FAMILY 4"/>
    <property type="match status" value="1"/>
</dbReference>
<dbReference type="GO" id="GO:0005506">
    <property type="term" value="F:iron ion binding"/>
    <property type="evidence" value="ECO:0007669"/>
    <property type="project" value="InterPro"/>
</dbReference>
<reference evidence="9 10" key="1">
    <citation type="submission" date="2013-11" db="EMBL/GenBank/DDBJ databases">
        <title>Genome sequencing of Stegodyphus mimosarum.</title>
        <authorList>
            <person name="Bechsgaard J."/>
        </authorList>
    </citation>
    <scope>NUCLEOTIDE SEQUENCE [LARGE SCALE GENOMIC DNA]</scope>
</reference>
<dbReference type="SUPFAM" id="SSF48264">
    <property type="entry name" value="Cytochrome P450"/>
    <property type="match status" value="1"/>
</dbReference>
<organism evidence="9 10">
    <name type="scientific">Stegodyphus mimosarum</name>
    <name type="common">African social velvet spider</name>
    <dbReference type="NCBI Taxonomy" id="407821"/>
    <lineage>
        <taxon>Eukaryota</taxon>
        <taxon>Metazoa</taxon>
        <taxon>Ecdysozoa</taxon>
        <taxon>Arthropoda</taxon>
        <taxon>Chelicerata</taxon>
        <taxon>Arachnida</taxon>
        <taxon>Araneae</taxon>
        <taxon>Araneomorphae</taxon>
        <taxon>Entelegynae</taxon>
        <taxon>Eresoidea</taxon>
        <taxon>Eresidae</taxon>
        <taxon>Stegodyphus</taxon>
    </lineage>
</organism>
<protein>
    <submittedName>
        <fullName evidence="9">Cytochrome P450 4V2</fullName>
    </submittedName>
</protein>
<dbReference type="AlphaFoldDB" id="A0A087T0S5"/>
<sequence>MGIIFALYCIGLYPEVQKKVTDELDEIFGDDVERSATHDDVRRMKYLECTLKESQRIYPSVPLIGRKMDENITYG</sequence>
<comment type="subcellular location">
    <subcellularLocation>
        <location evidence="2">Endoplasmic reticulum membrane</location>
    </subcellularLocation>
</comment>